<keyword evidence="4 8" id="KW-1133">Transmembrane helix</keyword>
<dbReference type="GO" id="GO:0015031">
    <property type="term" value="P:protein transport"/>
    <property type="evidence" value="ECO:0007669"/>
    <property type="project" value="UniProtKB-KW"/>
</dbReference>
<keyword evidence="3 8" id="KW-0812">Transmembrane</keyword>
<dbReference type="Pfam" id="PF01618">
    <property type="entry name" value="MotA_ExbB"/>
    <property type="match status" value="1"/>
</dbReference>
<feature type="transmembrane region" description="Helical" evidence="8">
    <location>
        <begin position="16"/>
        <end position="35"/>
    </location>
</feature>
<evidence type="ECO:0000256" key="1">
    <source>
        <dbReference type="ARBA" id="ARBA00004651"/>
    </source>
</evidence>
<name>A0AAU7X9K2_9HYPH</name>
<reference evidence="10" key="1">
    <citation type="submission" date="2024-06" db="EMBL/GenBank/DDBJ databases">
        <title>Methylostella associata gen. nov., sp. nov., a novel Ancalomicrobiaceae-affiliated facultatively methylotrophic bacteria that feed on methanotrophs of the genus Methylococcus.</title>
        <authorList>
            <person name="Saltykova V."/>
            <person name="Danilova O.V."/>
            <person name="Oshkin I.Y."/>
            <person name="Belova S.E."/>
            <person name="Pimenov N.V."/>
            <person name="Dedysh S.N."/>
        </authorList>
    </citation>
    <scope>NUCLEOTIDE SEQUENCE</scope>
    <source>
        <strain evidence="10">S20</strain>
    </source>
</reference>
<evidence type="ECO:0000313" key="10">
    <source>
        <dbReference type="EMBL" id="XBY44811.1"/>
    </source>
</evidence>
<evidence type="ECO:0000256" key="4">
    <source>
        <dbReference type="ARBA" id="ARBA00022989"/>
    </source>
</evidence>
<organism evidence="10">
    <name type="scientific">Methyloraptor flagellatus</name>
    <dbReference type="NCBI Taxonomy" id="3162530"/>
    <lineage>
        <taxon>Bacteria</taxon>
        <taxon>Pseudomonadati</taxon>
        <taxon>Pseudomonadota</taxon>
        <taxon>Alphaproteobacteria</taxon>
        <taxon>Hyphomicrobiales</taxon>
        <taxon>Ancalomicrobiaceae</taxon>
        <taxon>Methyloraptor</taxon>
    </lineage>
</organism>
<evidence type="ECO:0000259" key="9">
    <source>
        <dbReference type="Pfam" id="PF01618"/>
    </source>
</evidence>
<keyword evidence="5 8" id="KW-0472">Membrane</keyword>
<dbReference type="KEGG" id="mflg:ABS361_00415"/>
<keyword evidence="2" id="KW-1003">Cell membrane</keyword>
<dbReference type="InterPro" id="IPR002898">
    <property type="entry name" value="MotA_ExbB_proton_chnl"/>
</dbReference>
<sequence>MARDYDTHRLSSPQVFLWRMVIFLVIAGFIAMILYRQILVAFMANPGLNGLIIGVLTFGTLLAIRQVIRLFPEVRWVNAFRIGALEMEKARPRLLAPMASLIGDRQGRMSLTPEVMRSILDSILMRLDETRDILRYIGGLLVFLGLLGTFWGLTETVSSVGRTIQSLNVGSADLGTIFDDLKSGLAAPLGGMGVAFSSSLFGLSGSLVIGFLDLQASQAQNRFYNELEDWLSTEIDLELEASLREGPMGTAEGLRVAIERLARLVQEQGSNRTATTAMANLAEGIQGLVAHMRSEQSMIRTWVEEQAEESRELRRVLDRLATIAGEPEPTPMPPRPPTPPTAPQQGPSETSSARSLVADEPAGE</sequence>
<keyword evidence="6" id="KW-0653">Protein transport</keyword>
<evidence type="ECO:0000256" key="2">
    <source>
        <dbReference type="ARBA" id="ARBA00022475"/>
    </source>
</evidence>
<keyword evidence="6" id="KW-0813">Transport</keyword>
<accession>A0AAU7X9K2</accession>
<evidence type="ECO:0000256" key="5">
    <source>
        <dbReference type="ARBA" id="ARBA00023136"/>
    </source>
</evidence>
<dbReference type="EMBL" id="CP158568">
    <property type="protein sequence ID" value="XBY44811.1"/>
    <property type="molecule type" value="Genomic_DNA"/>
</dbReference>
<evidence type="ECO:0000256" key="3">
    <source>
        <dbReference type="ARBA" id="ARBA00022692"/>
    </source>
</evidence>
<feature type="transmembrane region" description="Helical" evidence="8">
    <location>
        <begin position="189"/>
        <end position="212"/>
    </location>
</feature>
<dbReference type="GO" id="GO:0005886">
    <property type="term" value="C:plasma membrane"/>
    <property type="evidence" value="ECO:0007669"/>
    <property type="project" value="UniProtKB-SubCell"/>
</dbReference>
<feature type="region of interest" description="Disordered" evidence="7">
    <location>
        <begin position="319"/>
        <end position="364"/>
    </location>
</feature>
<feature type="domain" description="MotA/TolQ/ExbB proton channel" evidence="9">
    <location>
        <begin position="108"/>
        <end position="197"/>
    </location>
</feature>
<evidence type="ECO:0000256" key="8">
    <source>
        <dbReference type="SAM" id="Phobius"/>
    </source>
</evidence>
<feature type="transmembrane region" description="Helical" evidence="8">
    <location>
        <begin position="133"/>
        <end position="153"/>
    </location>
</feature>
<comment type="subcellular location">
    <subcellularLocation>
        <location evidence="1">Cell membrane</location>
        <topology evidence="1">Multi-pass membrane protein</topology>
    </subcellularLocation>
    <subcellularLocation>
        <location evidence="6">Membrane</location>
        <topology evidence="6">Multi-pass membrane protein</topology>
    </subcellularLocation>
</comment>
<dbReference type="AlphaFoldDB" id="A0AAU7X9K2"/>
<gene>
    <name evidence="10" type="ORF">ABS361_00415</name>
</gene>
<evidence type="ECO:0000256" key="6">
    <source>
        <dbReference type="RuleBase" id="RU004057"/>
    </source>
</evidence>
<comment type="similarity">
    <text evidence="6">Belongs to the exbB/tolQ family.</text>
</comment>
<feature type="transmembrane region" description="Helical" evidence="8">
    <location>
        <begin position="47"/>
        <end position="68"/>
    </location>
</feature>
<protein>
    <submittedName>
        <fullName evidence="10">MotA/TolQ/ExbB proton channel family protein</fullName>
    </submittedName>
</protein>
<proteinExistence type="inferred from homology"/>
<dbReference type="RefSeq" id="WP_407049903.1">
    <property type="nucleotide sequence ID" value="NZ_CP158568.1"/>
</dbReference>
<evidence type="ECO:0000256" key="7">
    <source>
        <dbReference type="SAM" id="MobiDB-lite"/>
    </source>
</evidence>
<feature type="compositionally biased region" description="Pro residues" evidence="7">
    <location>
        <begin position="328"/>
        <end position="342"/>
    </location>
</feature>